<comment type="function">
    <text evidence="2 14">Cell wall formation.</text>
</comment>
<comment type="cofactor">
    <cofactor evidence="1">
        <name>Mn(2+)</name>
        <dbReference type="ChEBI" id="CHEBI:29035"/>
    </cofactor>
</comment>
<feature type="binding site" evidence="16">
    <location>
        <position position="252"/>
    </location>
    <ligand>
        <name>Mg(2+)</name>
        <dbReference type="ChEBI" id="CHEBI:18420"/>
        <label>1</label>
    </ligand>
</feature>
<keyword evidence="6 14" id="KW-0963">Cytoplasm</keyword>
<accession>A0A2P2ECW9</accession>
<dbReference type="InterPro" id="IPR011127">
    <property type="entry name" value="Dala_Dala_lig_N"/>
</dbReference>
<dbReference type="InterPro" id="IPR005905">
    <property type="entry name" value="D_ala_D_ala"/>
</dbReference>
<dbReference type="PANTHER" id="PTHR23132">
    <property type="entry name" value="D-ALANINE--D-ALANINE LIGASE"/>
    <property type="match status" value="1"/>
</dbReference>
<dbReference type="Gene3D" id="3.40.50.20">
    <property type="match status" value="1"/>
</dbReference>
<dbReference type="Gene3D" id="3.30.470.20">
    <property type="entry name" value="ATP-grasp fold, B domain"/>
    <property type="match status" value="1"/>
</dbReference>
<keyword evidence="16" id="KW-0464">Manganese</keyword>
<dbReference type="HAMAP" id="MF_00047">
    <property type="entry name" value="Dala_Dala_lig"/>
    <property type="match status" value="1"/>
</dbReference>
<evidence type="ECO:0000256" key="6">
    <source>
        <dbReference type="ARBA" id="ARBA00022490"/>
    </source>
</evidence>
<keyword evidence="20" id="KW-1185">Reference proteome</keyword>
<keyword evidence="9 17" id="KW-0067">ATP-binding</keyword>
<dbReference type="GO" id="GO:0005524">
    <property type="term" value="F:ATP binding"/>
    <property type="evidence" value="ECO:0007669"/>
    <property type="project" value="UniProtKB-UniRule"/>
</dbReference>
<dbReference type="InterPro" id="IPR016185">
    <property type="entry name" value="PreATP-grasp_dom_sf"/>
</dbReference>
<dbReference type="PIRSF" id="PIRSF039102">
    <property type="entry name" value="Ddl/VanB"/>
    <property type="match status" value="1"/>
</dbReference>
<keyword evidence="7 14" id="KW-0436">Ligase</keyword>
<gene>
    <name evidence="19" type="primary">ddlB</name>
    <name evidence="14" type="synonym">ddl</name>
    <name evidence="19" type="ORF">PbB2_02595</name>
</gene>
<evidence type="ECO:0000256" key="14">
    <source>
        <dbReference type="HAMAP-Rule" id="MF_00047"/>
    </source>
</evidence>
<evidence type="ECO:0000256" key="2">
    <source>
        <dbReference type="ARBA" id="ARBA00003921"/>
    </source>
</evidence>
<comment type="pathway">
    <text evidence="14">Cell wall biogenesis; peptidoglycan biosynthesis.</text>
</comment>
<evidence type="ECO:0000256" key="16">
    <source>
        <dbReference type="PIRSR" id="PIRSR039102-3"/>
    </source>
</evidence>
<feature type="binding site" evidence="16">
    <location>
        <position position="268"/>
    </location>
    <ligand>
        <name>Mg(2+)</name>
        <dbReference type="ChEBI" id="CHEBI:18420"/>
        <label>2</label>
    </ligand>
</feature>
<feature type="binding site" evidence="16">
    <location>
        <position position="266"/>
    </location>
    <ligand>
        <name>Mg(2+)</name>
        <dbReference type="ChEBI" id="CHEBI:18420"/>
        <label>1</label>
    </ligand>
</feature>
<comment type="caution">
    <text evidence="19">The sequence shown here is derived from an EMBL/GenBank/DDBJ whole genome shotgun (WGS) entry which is preliminary data.</text>
</comment>
<dbReference type="GO" id="GO:0071555">
    <property type="term" value="P:cell wall organization"/>
    <property type="evidence" value="ECO:0007669"/>
    <property type="project" value="UniProtKB-KW"/>
</dbReference>
<evidence type="ECO:0000256" key="9">
    <source>
        <dbReference type="ARBA" id="ARBA00022840"/>
    </source>
</evidence>
<dbReference type="SUPFAM" id="SSF56059">
    <property type="entry name" value="Glutathione synthetase ATP-binding domain-like"/>
    <property type="match status" value="1"/>
</dbReference>
<dbReference type="Gene3D" id="3.30.1490.20">
    <property type="entry name" value="ATP-grasp fold, A domain"/>
    <property type="match status" value="1"/>
</dbReference>
<dbReference type="PANTHER" id="PTHR23132:SF23">
    <property type="entry name" value="D-ALANINE--D-ALANINE LIGASE B"/>
    <property type="match status" value="1"/>
</dbReference>
<dbReference type="InterPro" id="IPR013815">
    <property type="entry name" value="ATP_grasp_subdomain_1"/>
</dbReference>
<keyword evidence="16" id="KW-0460">Magnesium</keyword>
<keyword evidence="8 17" id="KW-0547">Nucleotide-binding</keyword>
<evidence type="ECO:0000256" key="7">
    <source>
        <dbReference type="ARBA" id="ARBA00022598"/>
    </source>
</evidence>
<dbReference type="AlphaFoldDB" id="A0A2P2ECW9"/>
<evidence type="ECO:0000256" key="13">
    <source>
        <dbReference type="ARBA" id="ARBA00047614"/>
    </source>
</evidence>
<evidence type="ECO:0000259" key="18">
    <source>
        <dbReference type="PROSITE" id="PS50975"/>
    </source>
</evidence>
<dbReference type="Pfam" id="PF07478">
    <property type="entry name" value="Dala_Dala_lig_C"/>
    <property type="match status" value="1"/>
</dbReference>
<dbReference type="RefSeq" id="WP_108985796.1">
    <property type="nucleotide sequence ID" value="NZ_BFBR01000008.1"/>
</dbReference>
<dbReference type="Pfam" id="PF01820">
    <property type="entry name" value="Dala_Dala_lig_N"/>
    <property type="match status" value="1"/>
</dbReference>
<protein>
    <recommendedName>
        <fullName evidence="5 14">D-alanine--D-alanine ligase</fullName>
        <ecNumber evidence="5 14">6.3.2.4</ecNumber>
    </recommendedName>
    <alternativeName>
        <fullName evidence="14">D-Ala-D-Ala ligase</fullName>
    </alternativeName>
    <alternativeName>
        <fullName evidence="14">D-alanylalanine synthetase</fullName>
    </alternativeName>
</protein>
<dbReference type="EMBL" id="BFBR01000008">
    <property type="protein sequence ID" value="GBF58905.1"/>
    <property type="molecule type" value="Genomic_DNA"/>
</dbReference>
<comment type="cofactor">
    <cofactor evidence="16">
        <name>Mg(2+)</name>
        <dbReference type="ChEBI" id="CHEBI:18420"/>
    </cofactor>
    <cofactor evidence="16">
        <name>Mn(2+)</name>
        <dbReference type="ChEBI" id="CHEBI:29035"/>
    </cofactor>
    <text evidence="16">Binds 2 magnesium or manganese ions per subunit.</text>
</comment>
<dbReference type="PROSITE" id="PS00844">
    <property type="entry name" value="DALA_DALA_LIGASE_2"/>
    <property type="match status" value="1"/>
</dbReference>
<comment type="catalytic activity">
    <reaction evidence="13 14">
        <text>2 D-alanine + ATP = D-alanyl-D-alanine + ADP + phosphate + H(+)</text>
        <dbReference type="Rhea" id="RHEA:11224"/>
        <dbReference type="ChEBI" id="CHEBI:15378"/>
        <dbReference type="ChEBI" id="CHEBI:30616"/>
        <dbReference type="ChEBI" id="CHEBI:43474"/>
        <dbReference type="ChEBI" id="CHEBI:57416"/>
        <dbReference type="ChEBI" id="CHEBI:57822"/>
        <dbReference type="ChEBI" id="CHEBI:456216"/>
        <dbReference type="EC" id="6.3.2.4"/>
    </reaction>
</comment>
<keyword evidence="12 14" id="KW-0961">Cell wall biogenesis/degradation</keyword>
<reference evidence="19 20" key="1">
    <citation type="journal article" date="2018" name="Genome Announc.">
        <title>Draft Genome Sequence of "Candidatus Phycosocius bacilliformis," an Alphaproteobacterial Ectosymbiont of the Hydrocarbon-Producing Green Alga Botryococcus braunii.</title>
        <authorList>
            <person name="Tanabe Y."/>
            <person name="Yamaguchi H."/>
            <person name="Watanabe M.M."/>
        </authorList>
    </citation>
    <scope>NUCLEOTIDE SEQUENCE [LARGE SCALE GENOMIC DNA]</scope>
    <source>
        <strain evidence="19 20">BOTRYCO-2</strain>
    </source>
</reference>
<feature type="active site" evidence="15">
    <location>
        <position position="16"/>
    </location>
</feature>
<feature type="active site" evidence="15">
    <location>
        <position position="142"/>
    </location>
</feature>
<organism evidence="19 20">
    <name type="scientific">Candidatus Phycosocius bacilliformis</name>
    <dbReference type="NCBI Taxonomy" id="1445552"/>
    <lineage>
        <taxon>Bacteria</taxon>
        <taxon>Pseudomonadati</taxon>
        <taxon>Pseudomonadota</taxon>
        <taxon>Alphaproteobacteria</taxon>
        <taxon>Caulobacterales</taxon>
        <taxon>Caulobacterales incertae sedis</taxon>
        <taxon>Candidatus Phycosocius</taxon>
    </lineage>
</organism>
<dbReference type="UniPathway" id="UPA00219"/>
<keyword evidence="11 14" id="KW-0573">Peptidoglycan synthesis</keyword>
<dbReference type="GO" id="GO:0005737">
    <property type="term" value="C:cytoplasm"/>
    <property type="evidence" value="ECO:0007669"/>
    <property type="project" value="UniProtKB-SubCell"/>
</dbReference>
<evidence type="ECO:0000256" key="3">
    <source>
        <dbReference type="ARBA" id="ARBA00004496"/>
    </source>
</evidence>
<evidence type="ECO:0000256" key="4">
    <source>
        <dbReference type="ARBA" id="ARBA00010871"/>
    </source>
</evidence>
<evidence type="ECO:0000256" key="17">
    <source>
        <dbReference type="PROSITE-ProRule" id="PRU00409"/>
    </source>
</evidence>
<dbReference type="NCBIfam" id="NF002378">
    <property type="entry name" value="PRK01372.1"/>
    <property type="match status" value="1"/>
</dbReference>
<dbReference type="InterPro" id="IPR000291">
    <property type="entry name" value="D-Ala_lig_Van_CS"/>
</dbReference>
<evidence type="ECO:0000256" key="1">
    <source>
        <dbReference type="ARBA" id="ARBA00001936"/>
    </source>
</evidence>
<evidence type="ECO:0000256" key="12">
    <source>
        <dbReference type="ARBA" id="ARBA00023316"/>
    </source>
</evidence>
<dbReference type="NCBIfam" id="TIGR01205">
    <property type="entry name" value="D_ala_D_alaTIGR"/>
    <property type="match status" value="1"/>
</dbReference>
<feature type="binding site" evidence="16">
    <location>
        <position position="266"/>
    </location>
    <ligand>
        <name>Mg(2+)</name>
        <dbReference type="ChEBI" id="CHEBI:18420"/>
        <label>2</label>
    </ligand>
</feature>
<dbReference type="PROSITE" id="PS50975">
    <property type="entry name" value="ATP_GRASP"/>
    <property type="match status" value="1"/>
</dbReference>
<evidence type="ECO:0000256" key="5">
    <source>
        <dbReference type="ARBA" id="ARBA00012216"/>
    </source>
</evidence>
<proteinExistence type="inferred from homology"/>
<dbReference type="PROSITE" id="PS00843">
    <property type="entry name" value="DALA_DALA_LIGASE_1"/>
    <property type="match status" value="1"/>
</dbReference>
<evidence type="ECO:0000256" key="11">
    <source>
        <dbReference type="ARBA" id="ARBA00022984"/>
    </source>
</evidence>
<dbReference type="InterPro" id="IPR011095">
    <property type="entry name" value="Dala_Dala_lig_C"/>
</dbReference>
<keyword evidence="16" id="KW-0479">Metal-binding</keyword>
<dbReference type="EC" id="6.3.2.4" evidence="5 14"/>
<dbReference type="GO" id="GO:0009252">
    <property type="term" value="P:peptidoglycan biosynthetic process"/>
    <property type="evidence" value="ECO:0007669"/>
    <property type="project" value="UniProtKB-UniRule"/>
</dbReference>
<name>A0A2P2ECW9_9PROT</name>
<sequence length="305" mass="32812">MKGVRVGVLMGGWSAERPVSLVSGKACADAARALGADVVEIDVDRDIAHVLKQVSPDIALNALHGPWGEDGRIQSVLEIADIPYTHSGVLASALAMDKQKAKAVFQAAGLDVPEGRLMSRQEAAQNHALAPPYVVKPNADGSSFGVFIVRKGENRPPEKLLDPDWRCGDDVLVEEFIPGRELTVAVMGERALAVTEIRTGHEFYDYDAKYAAGGSVHHVNPSDLPADIHARAMADAVRAHQLLGCRGVTRTDFRFDPATKRLVVLEINTQPGMTPTSLAPEQAAHVGMSFNQLVGWMLEDASCPR</sequence>
<dbReference type="SUPFAM" id="SSF52440">
    <property type="entry name" value="PreATP-grasp domain"/>
    <property type="match status" value="1"/>
</dbReference>
<evidence type="ECO:0000256" key="15">
    <source>
        <dbReference type="PIRSR" id="PIRSR039102-1"/>
    </source>
</evidence>
<dbReference type="OrthoDB" id="9813261at2"/>
<feature type="domain" description="ATP-grasp" evidence="18">
    <location>
        <begin position="102"/>
        <end position="299"/>
    </location>
</feature>
<feature type="active site" evidence="15">
    <location>
        <position position="277"/>
    </location>
</feature>
<dbReference type="GO" id="GO:0008360">
    <property type="term" value="P:regulation of cell shape"/>
    <property type="evidence" value="ECO:0007669"/>
    <property type="project" value="UniProtKB-KW"/>
</dbReference>
<dbReference type="GO" id="GO:0008716">
    <property type="term" value="F:D-alanine-D-alanine ligase activity"/>
    <property type="evidence" value="ECO:0007669"/>
    <property type="project" value="UniProtKB-UniRule"/>
</dbReference>
<evidence type="ECO:0000256" key="8">
    <source>
        <dbReference type="ARBA" id="ARBA00022741"/>
    </source>
</evidence>
<evidence type="ECO:0000256" key="10">
    <source>
        <dbReference type="ARBA" id="ARBA00022960"/>
    </source>
</evidence>
<dbReference type="GO" id="GO:0046872">
    <property type="term" value="F:metal ion binding"/>
    <property type="evidence" value="ECO:0007669"/>
    <property type="project" value="UniProtKB-KW"/>
</dbReference>
<evidence type="ECO:0000313" key="20">
    <source>
        <dbReference type="Proteomes" id="UP000245086"/>
    </source>
</evidence>
<evidence type="ECO:0000313" key="19">
    <source>
        <dbReference type="EMBL" id="GBF58905.1"/>
    </source>
</evidence>
<keyword evidence="10 14" id="KW-0133">Cell shape</keyword>
<comment type="similarity">
    <text evidence="4 14">Belongs to the D-alanine--D-alanine ligase family.</text>
</comment>
<comment type="subcellular location">
    <subcellularLocation>
        <location evidence="3 14">Cytoplasm</location>
    </subcellularLocation>
</comment>
<dbReference type="Proteomes" id="UP000245086">
    <property type="component" value="Unassembled WGS sequence"/>
</dbReference>
<dbReference type="InterPro" id="IPR011761">
    <property type="entry name" value="ATP-grasp"/>
</dbReference>